<dbReference type="Proteomes" id="UP000298663">
    <property type="component" value="Chromosome X"/>
</dbReference>
<comment type="caution">
    <text evidence="9">The sequence shown here is derived from an EMBL/GenBank/DDBJ whole genome shotgun (WGS) entry which is preliminary data.</text>
</comment>
<dbReference type="Gene3D" id="3.90.79.10">
    <property type="entry name" value="Nucleoside Triphosphate Pyrophosphohydrolase"/>
    <property type="match status" value="1"/>
</dbReference>
<proteinExistence type="predicted"/>
<dbReference type="SUPFAM" id="SSF55811">
    <property type="entry name" value="Nudix"/>
    <property type="match status" value="1"/>
</dbReference>
<keyword evidence="6" id="KW-0520">NAD</keyword>
<evidence type="ECO:0000256" key="6">
    <source>
        <dbReference type="ARBA" id="ARBA00023027"/>
    </source>
</evidence>
<dbReference type="InterPro" id="IPR049734">
    <property type="entry name" value="NudC-like_C"/>
</dbReference>
<reference evidence="9 10" key="1">
    <citation type="journal article" date="2015" name="Genome Biol.">
        <title>Comparative genomics of Steinernema reveals deeply conserved gene regulatory networks.</title>
        <authorList>
            <person name="Dillman A.R."/>
            <person name="Macchietto M."/>
            <person name="Porter C.F."/>
            <person name="Rogers A."/>
            <person name="Williams B."/>
            <person name="Antoshechkin I."/>
            <person name="Lee M.M."/>
            <person name="Goodwin Z."/>
            <person name="Lu X."/>
            <person name="Lewis E.E."/>
            <person name="Goodrich-Blair H."/>
            <person name="Stock S.P."/>
            <person name="Adams B.J."/>
            <person name="Sternberg P.W."/>
            <person name="Mortazavi A."/>
        </authorList>
    </citation>
    <scope>NUCLEOTIDE SEQUENCE [LARGE SCALE GENOMIC DNA]</scope>
    <source>
        <strain evidence="9 10">ALL</strain>
    </source>
</reference>
<accession>A0A4U8UZ00</accession>
<dbReference type="PROSITE" id="PS00893">
    <property type="entry name" value="NUDIX_BOX"/>
    <property type="match status" value="1"/>
</dbReference>
<dbReference type="InterPro" id="IPR020084">
    <property type="entry name" value="NUDIX_hydrolase_CS"/>
</dbReference>
<dbReference type="AlphaFoldDB" id="A0A4U8UZ00"/>
<dbReference type="Gene3D" id="3.90.79.20">
    <property type="match status" value="1"/>
</dbReference>
<evidence type="ECO:0000256" key="3">
    <source>
        <dbReference type="ARBA" id="ARBA00022723"/>
    </source>
</evidence>
<dbReference type="CDD" id="cd03429">
    <property type="entry name" value="NUDIX_NADH_pyrophosphatase_Nudt13"/>
    <property type="match status" value="1"/>
</dbReference>
<name>A0A4U8UZ00_STECR</name>
<keyword evidence="10" id="KW-1185">Reference proteome</keyword>
<dbReference type="InterPro" id="IPR015797">
    <property type="entry name" value="NUDIX_hydrolase-like_dom_sf"/>
</dbReference>
<evidence type="ECO:0000256" key="5">
    <source>
        <dbReference type="ARBA" id="ARBA00022842"/>
    </source>
</evidence>
<evidence type="ECO:0000256" key="2">
    <source>
        <dbReference type="ARBA" id="ARBA00012381"/>
    </source>
</evidence>
<keyword evidence="3" id="KW-0479">Metal-binding</keyword>
<keyword evidence="5" id="KW-0460">Magnesium</keyword>
<evidence type="ECO:0000256" key="1">
    <source>
        <dbReference type="ARBA" id="ARBA00001946"/>
    </source>
</evidence>
<sequence length="332" mass="36733">MWLWPRIARSFSSVKSVASGNYVKRMKVLDNWKINDSAVASQFETSEMVLMIDQRPLIVKSPEGPRLFVGTTQRIREALDDFGLVVSIRNSVLLDALPDEGDKCKALFGCSVLTLEPPHDSRISADEPRKRLAGVLGASLIPLRLAMLTMPMEQDRNWVARMQSLTKWSKIYNYCPKCSSLLRMRQSKSGASCGQCNRIYYPTVSPVAICLIRDKENEHCLLVRHLASMNGIFTTVAGFAEAGESLEEAVRREIAEEVGIECEDVRYMGMSQAWPMPNSSLMSAFSAVASRTDEKLISFHDSLSPPTSSTTPGGSAANRYSKPSAARSAIVE</sequence>
<dbReference type="PANTHER" id="PTHR11383:SF3">
    <property type="entry name" value="NAD(P)H PYROPHOSPHATASE NUDT13, MITOCHONDRIAL"/>
    <property type="match status" value="1"/>
</dbReference>
<evidence type="ECO:0000256" key="7">
    <source>
        <dbReference type="SAM" id="MobiDB-lite"/>
    </source>
</evidence>
<evidence type="ECO:0000256" key="4">
    <source>
        <dbReference type="ARBA" id="ARBA00022801"/>
    </source>
</evidence>
<dbReference type="OrthoDB" id="10249612at2759"/>
<dbReference type="EC" id="3.6.1.22" evidence="2"/>
<evidence type="ECO:0000313" key="9">
    <source>
        <dbReference type="EMBL" id="TMS38159.1"/>
    </source>
</evidence>
<dbReference type="PROSITE" id="PS51462">
    <property type="entry name" value="NUDIX"/>
    <property type="match status" value="1"/>
</dbReference>
<feature type="region of interest" description="Disordered" evidence="7">
    <location>
        <begin position="299"/>
        <end position="332"/>
    </location>
</feature>
<organism evidence="9 10">
    <name type="scientific">Steinernema carpocapsae</name>
    <name type="common">Entomopathogenic nematode</name>
    <dbReference type="NCBI Taxonomy" id="34508"/>
    <lineage>
        <taxon>Eukaryota</taxon>
        <taxon>Metazoa</taxon>
        <taxon>Ecdysozoa</taxon>
        <taxon>Nematoda</taxon>
        <taxon>Chromadorea</taxon>
        <taxon>Rhabditida</taxon>
        <taxon>Tylenchina</taxon>
        <taxon>Panagrolaimomorpha</taxon>
        <taxon>Strongyloidoidea</taxon>
        <taxon>Steinernematidae</taxon>
        <taxon>Steinernema</taxon>
    </lineage>
</organism>
<dbReference type="EMBL" id="AZBU02000001">
    <property type="protein sequence ID" value="TMS38159.1"/>
    <property type="molecule type" value="Genomic_DNA"/>
</dbReference>
<dbReference type="PANTHER" id="PTHR11383">
    <property type="entry name" value="NUCLEOSIDE DIPHOSPHATE-LINKED MOIETY X MOTIF 13"/>
    <property type="match status" value="1"/>
</dbReference>
<comment type="cofactor">
    <cofactor evidence="1">
        <name>Mg(2+)</name>
        <dbReference type="ChEBI" id="CHEBI:18420"/>
    </cofactor>
</comment>
<reference evidence="9 10" key="2">
    <citation type="journal article" date="2019" name="G3 (Bethesda)">
        <title>Hybrid Assembly of the Genome of the Entomopathogenic Nematode Steinernema carpocapsae Identifies the X-Chromosome.</title>
        <authorList>
            <person name="Serra L."/>
            <person name="Macchietto M."/>
            <person name="Macias-Munoz A."/>
            <person name="McGill C.J."/>
            <person name="Rodriguez I.M."/>
            <person name="Rodriguez B."/>
            <person name="Murad R."/>
            <person name="Mortazavi A."/>
        </authorList>
    </citation>
    <scope>NUCLEOTIDE SEQUENCE [LARGE SCALE GENOMIC DNA]</scope>
    <source>
        <strain evidence="9 10">ALL</strain>
    </source>
</reference>
<dbReference type="STRING" id="34508.A0A4U8UZ00"/>
<evidence type="ECO:0000313" key="10">
    <source>
        <dbReference type="Proteomes" id="UP000298663"/>
    </source>
</evidence>
<dbReference type="GO" id="GO:0016787">
    <property type="term" value="F:hydrolase activity"/>
    <property type="evidence" value="ECO:0007669"/>
    <property type="project" value="UniProtKB-KW"/>
</dbReference>
<keyword evidence="4" id="KW-0378">Hydrolase</keyword>
<evidence type="ECO:0000259" key="8">
    <source>
        <dbReference type="PROSITE" id="PS51462"/>
    </source>
</evidence>
<protein>
    <recommendedName>
        <fullName evidence="2">NAD(+) diphosphatase</fullName>
        <ecNumber evidence="2">3.6.1.22</ecNumber>
    </recommendedName>
</protein>
<gene>
    <name evidence="9" type="ORF">L596_004944</name>
</gene>
<dbReference type="GO" id="GO:0046872">
    <property type="term" value="F:metal ion binding"/>
    <property type="evidence" value="ECO:0007669"/>
    <property type="project" value="UniProtKB-KW"/>
</dbReference>
<dbReference type="Pfam" id="PF00293">
    <property type="entry name" value="NUDIX"/>
    <property type="match status" value="1"/>
</dbReference>
<feature type="domain" description="Nudix hydrolase" evidence="8">
    <location>
        <begin position="202"/>
        <end position="332"/>
    </location>
</feature>
<dbReference type="InterPro" id="IPR000086">
    <property type="entry name" value="NUDIX_hydrolase_dom"/>
</dbReference>
<dbReference type="EMBL" id="CM016762">
    <property type="protein sequence ID" value="TMS38159.1"/>
    <property type="molecule type" value="Genomic_DNA"/>
</dbReference>